<gene>
    <name evidence="3" type="ORF">EDD31_1347</name>
</gene>
<dbReference type="InterPro" id="IPR042095">
    <property type="entry name" value="SUMF_sf"/>
</dbReference>
<evidence type="ECO:0000313" key="4">
    <source>
        <dbReference type="Proteomes" id="UP000280668"/>
    </source>
</evidence>
<reference evidence="3 4" key="1">
    <citation type="submission" date="2018-11" db="EMBL/GenBank/DDBJ databases">
        <title>Sequencing the genomes of 1000 actinobacteria strains.</title>
        <authorList>
            <person name="Klenk H.-P."/>
        </authorList>
    </citation>
    <scope>NUCLEOTIDE SEQUENCE [LARGE SCALE GENOMIC DNA]</scope>
    <source>
        <strain evidence="3 4">DSM 11294</strain>
    </source>
</reference>
<dbReference type="GO" id="GO:0120147">
    <property type="term" value="F:formylglycine-generating oxidase activity"/>
    <property type="evidence" value="ECO:0007669"/>
    <property type="project" value="TreeGrafter"/>
</dbReference>
<dbReference type="Proteomes" id="UP000280668">
    <property type="component" value="Unassembled WGS sequence"/>
</dbReference>
<feature type="domain" description="Sulfatase-modifying factor enzyme-like" evidence="2">
    <location>
        <begin position="8"/>
        <end position="217"/>
    </location>
</feature>
<dbReference type="InterPro" id="IPR005532">
    <property type="entry name" value="SUMF_dom"/>
</dbReference>
<evidence type="ECO:0000256" key="1">
    <source>
        <dbReference type="SAM" id="MobiDB-lite"/>
    </source>
</evidence>
<dbReference type="InterPro" id="IPR051043">
    <property type="entry name" value="Sulfatase_Mod_Factor_Kinase"/>
</dbReference>
<feature type="compositionally biased region" description="Basic and acidic residues" evidence="1">
    <location>
        <begin position="234"/>
        <end position="244"/>
    </location>
</feature>
<comment type="caution">
    <text evidence="3">The sequence shown here is derived from an EMBL/GenBank/DDBJ whole genome shotgun (WGS) entry which is preliminary data.</text>
</comment>
<dbReference type="RefSeq" id="WP_245990982.1">
    <property type="nucleotide sequence ID" value="NZ_RKHK01000001.1"/>
</dbReference>
<proteinExistence type="predicted"/>
<feature type="region of interest" description="Disordered" evidence="1">
    <location>
        <begin position="205"/>
        <end position="254"/>
    </location>
</feature>
<dbReference type="EMBL" id="RKHK01000001">
    <property type="protein sequence ID" value="ROR72982.1"/>
    <property type="molecule type" value="Genomic_DNA"/>
</dbReference>
<accession>A0A3N2BCN6</accession>
<name>A0A3N2BCN6_9MICO</name>
<evidence type="ECO:0000259" key="2">
    <source>
        <dbReference type="Pfam" id="PF03781"/>
    </source>
</evidence>
<evidence type="ECO:0000313" key="3">
    <source>
        <dbReference type="EMBL" id="ROR72982.1"/>
    </source>
</evidence>
<organism evidence="3 4">
    <name type="scientific">Bogoriella caseilytica</name>
    <dbReference type="NCBI Taxonomy" id="56055"/>
    <lineage>
        <taxon>Bacteria</taxon>
        <taxon>Bacillati</taxon>
        <taxon>Actinomycetota</taxon>
        <taxon>Actinomycetes</taxon>
        <taxon>Micrococcales</taxon>
        <taxon>Bogoriellaceae</taxon>
        <taxon>Bogoriella</taxon>
    </lineage>
</organism>
<keyword evidence="4" id="KW-1185">Reference proteome</keyword>
<sequence length="254" mass="27706">MPTSALDFLPIPAGSLELRDARRQTTRLVELAEYSIAATPVTWAQYTAVTGAPLPPGVSPSSPAHSISWFDAAHWCNAASAQRGLPPAYEFDGDSVGWRVESAGYRLPTEAEWEWACRATTTGPTYGDLQDIAWAAADEVDGPQPVGTKKPNPFGLYDMLGNIWEWCWDYADTARYADYRVLRGGGWADKPWSIRASVRRASTPGTRLDDVGFRPARGVVGEPGSQSAQGWSARADRERADRPGPRPAGWTPLE</sequence>
<dbReference type="InterPro" id="IPR016187">
    <property type="entry name" value="CTDL_fold"/>
</dbReference>
<dbReference type="Gene3D" id="3.90.1580.10">
    <property type="entry name" value="paralog of FGE (formylglycine-generating enzyme)"/>
    <property type="match status" value="1"/>
</dbReference>
<dbReference type="Pfam" id="PF03781">
    <property type="entry name" value="FGE-sulfatase"/>
    <property type="match status" value="1"/>
</dbReference>
<dbReference type="SUPFAM" id="SSF56436">
    <property type="entry name" value="C-type lectin-like"/>
    <property type="match status" value="1"/>
</dbReference>
<protein>
    <submittedName>
        <fullName evidence="3">Formylglycine-generating enzyme required for sulfatase activity</fullName>
    </submittedName>
</protein>
<dbReference type="PANTHER" id="PTHR23150:SF19">
    <property type="entry name" value="FORMYLGLYCINE-GENERATING ENZYME"/>
    <property type="match status" value="1"/>
</dbReference>
<dbReference type="PANTHER" id="PTHR23150">
    <property type="entry name" value="SULFATASE MODIFYING FACTOR 1, 2"/>
    <property type="match status" value="1"/>
</dbReference>
<dbReference type="AlphaFoldDB" id="A0A3N2BCN6"/>